<dbReference type="AlphaFoldDB" id="A0A975AWG0"/>
<feature type="chain" id="PRO_5037953153" evidence="1">
    <location>
        <begin position="32"/>
        <end position="206"/>
    </location>
</feature>
<evidence type="ECO:0000313" key="2">
    <source>
        <dbReference type="EMBL" id="QSZ27678.1"/>
    </source>
</evidence>
<reference evidence="2" key="1">
    <citation type="submission" date="2020-08" db="EMBL/GenBank/DDBJ databases">
        <title>Genomic insights into the carbon and energy metabolism of the first obligate autotrophic acetogenic bacterium Aceticella autotrophica gen. nov., sp. nov.</title>
        <authorList>
            <person name="Toshchakov S.V."/>
            <person name="Elcheninov A.G."/>
            <person name="Kublanov I.V."/>
            <person name="Frolov E.N."/>
            <person name="Lebedinsky A.V."/>
        </authorList>
    </citation>
    <scope>NUCLEOTIDE SEQUENCE</scope>
    <source>
        <strain evidence="2">3443-3Ac</strain>
    </source>
</reference>
<evidence type="ECO:0000313" key="3">
    <source>
        <dbReference type="Proteomes" id="UP000671913"/>
    </source>
</evidence>
<dbReference type="Proteomes" id="UP000671913">
    <property type="component" value="Chromosome"/>
</dbReference>
<protein>
    <submittedName>
        <fullName evidence="2">Uncharacterized protein</fullName>
    </submittedName>
</protein>
<name>A0A975AWG0_9THEO</name>
<dbReference type="EMBL" id="CP060096">
    <property type="protein sequence ID" value="QSZ27678.1"/>
    <property type="molecule type" value="Genomic_DNA"/>
</dbReference>
<feature type="signal peptide" evidence="1">
    <location>
        <begin position="1"/>
        <end position="31"/>
    </location>
</feature>
<evidence type="ECO:0000256" key="1">
    <source>
        <dbReference type="SAM" id="SignalP"/>
    </source>
</evidence>
<keyword evidence="3" id="KW-1185">Reference proteome</keyword>
<accession>A0A975AWG0</accession>
<keyword evidence="1" id="KW-0732">Signal</keyword>
<dbReference type="KEGG" id="aaut:ACETAC_01880"/>
<sequence length="206" mass="23165">MIKWFLTLKKFVSLLLVVVFFSVSNLSPVFAADTNSYKYNGITYNKRDTYNILEVSKKDKIEIQEFLEKQEKVPFKNKLELGYAEVAASPAVVSVYFIPGIGEVALLVTGAIVVGGVTYYAGSWLYDKIMPYIIGFSIPNRLKKDGNTVDLGKFNKKVKGKEAYKEDGGWYIEKDTAGHGGSKWKLKDRKGNRVASLDEKGKILRK</sequence>
<proteinExistence type="predicted"/>
<gene>
    <name evidence="2" type="ORF">ACETAC_01880</name>
</gene>
<dbReference type="RefSeq" id="WP_284680386.1">
    <property type="nucleotide sequence ID" value="NZ_CP060096.1"/>
</dbReference>
<organism evidence="2 3">
    <name type="scientific">Aceticella autotrophica</name>
    <dbReference type="NCBI Taxonomy" id="2755338"/>
    <lineage>
        <taxon>Bacteria</taxon>
        <taxon>Bacillati</taxon>
        <taxon>Bacillota</taxon>
        <taxon>Clostridia</taxon>
        <taxon>Thermoanaerobacterales</taxon>
        <taxon>Thermoanaerobacteraceae</taxon>
        <taxon>Aceticella</taxon>
    </lineage>
</organism>